<reference evidence="1" key="1">
    <citation type="submission" date="2020-08" db="EMBL/GenBank/DDBJ databases">
        <title>Multicomponent nature underlies the extraordinary mechanical properties of spider dragline silk.</title>
        <authorList>
            <person name="Kono N."/>
            <person name="Nakamura H."/>
            <person name="Mori M."/>
            <person name="Yoshida Y."/>
            <person name="Ohtoshi R."/>
            <person name="Malay A.D."/>
            <person name="Moran D.A.P."/>
            <person name="Tomita M."/>
            <person name="Numata K."/>
            <person name="Arakawa K."/>
        </authorList>
    </citation>
    <scope>NUCLEOTIDE SEQUENCE</scope>
</reference>
<dbReference type="EMBL" id="BMAU01021236">
    <property type="protein sequence ID" value="GFY03229.1"/>
    <property type="molecule type" value="Genomic_DNA"/>
</dbReference>
<name>A0A8X6V8H2_TRICX</name>
<dbReference type="Proteomes" id="UP000887159">
    <property type="component" value="Unassembled WGS sequence"/>
</dbReference>
<accession>A0A8X6V8H2</accession>
<comment type="caution">
    <text evidence="1">The sequence shown here is derived from an EMBL/GenBank/DDBJ whole genome shotgun (WGS) entry which is preliminary data.</text>
</comment>
<evidence type="ECO:0000313" key="1">
    <source>
        <dbReference type="EMBL" id="GFY03229.1"/>
    </source>
</evidence>
<protein>
    <submittedName>
        <fullName evidence="1">Uncharacterized protein</fullName>
    </submittedName>
</protein>
<gene>
    <name evidence="1" type="primary">NCL1_26207</name>
    <name evidence="1" type="ORF">TNCV_1171891</name>
</gene>
<sequence length="93" mass="10928">MAAYTQLGKTSSEKQNSGWKKKLIERYRRVLKRIVMSRNRTTAAKVTSKPNQHLDSPVLMITVRRYFYEQNIYGKAEIPKVLVTDVNTKRRLQ</sequence>
<organism evidence="1 2">
    <name type="scientific">Trichonephila clavipes</name>
    <name type="common">Golden silk orbweaver</name>
    <name type="synonym">Nephila clavipes</name>
    <dbReference type="NCBI Taxonomy" id="2585209"/>
    <lineage>
        <taxon>Eukaryota</taxon>
        <taxon>Metazoa</taxon>
        <taxon>Ecdysozoa</taxon>
        <taxon>Arthropoda</taxon>
        <taxon>Chelicerata</taxon>
        <taxon>Arachnida</taxon>
        <taxon>Araneae</taxon>
        <taxon>Araneomorphae</taxon>
        <taxon>Entelegynae</taxon>
        <taxon>Araneoidea</taxon>
        <taxon>Nephilidae</taxon>
        <taxon>Trichonephila</taxon>
    </lineage>
</organism>
<dbReference type="AlphaFoldDB" id="A0A8X6V8H2"/>
<proteinExistence type="predicted"/>
<keyword evidence="2" id="KW-1185">Reference proteome</keyword>
<evidence type="ECO:0000313" key="2">
    <source>
        <dbReference type="Proteomes" id="UP000887159"/>
    </source>
</evidence>